<evidence type="ECO:0008006" key="5">
    <source>
        <dbReference type="Google" id="ProtNLM"/>
    </source>
</evidence>
<reference evidence="3 4" key="1">
    <citation type="submission" date="2016-03" db="EMBL/GenBank/DDBJ databases">
        <title>Draft Genome Sequence of the Strain BR 10245 (Bradyrhizobium sp.) isolated from nodules of Centrolobium paraense.</title>
        <authorList>
            <person name="Simoes-Araujo J.L.Sr."/>
            <person name="Barauna A.C."/>
            <person name="Silva K."/>
            <person name="Zilli J.E."/>
        </authorList>
    </citation>
    <scope>NUCLEOTIDE SEQUENCE [LARGE SCALE GENOMIC DNA]</scope>
    <source>
        <strain evidence="3 4">BR 10245</strain>
    </source>
</reference>
<dbReference type="STRING" id="1505087.AYJ54_45800"/>
<gene>
    <name evidence="3" type="ORF">AYJ54_45800</name>
</gene>
<dbReference type="EMBL" id="LUUB01000038">
    <property type="protein sequence ID" value="OAF13047.1"/>
    <property type="molecule type" value="Genomic_DNA"/>
</dbReference>
<dbReference type="InterPro" id="IPR051692">
    <property type="entry name" value="OMP-like"/>
</dbReference>
<protein>
    <recommendedName>
        <fullName evidence="5">Outer membrane protein beta-barrel domain-containing protein</fullName>
    </recommendedName>
</protein>
<dbReference type="InterPro" id="IPR011250">
    <property type="entry name" value="OMP/PagP_B-barrel"/>
</dbReference>
<comment type="caution">
    <text evidence="3">The sequence shown here is derived from an EMBL/GenBank/DDBJ whole genome shotgun (WGS) entry which is preliminary data.</text>
</comment>
<dbReference type="AlphaFoldDB" id="A0A176Z1R9"/>
<dbReference type="RefSeq" id="WP_245328957.1">
    <property type="nucleotide sequence ID" value="NZ_LUUB01000038.1"/>
</dbReference>
<dbReference type="SUPFAM" id="SSF56925">
    <property type="entry name" value="OMPA-like"/>
    <property type="match status" value="1"/>
</dbReference>
<feature type="signal peptide" evidence="2">
    <location>
        <begin position="1"/>
        <end position="21"/>
    </location>
</feature>
<evidence type="ECO:0000256" key="1">
    <source>
        <dbReference type="ARBA" id="ARBA00038306"/>
    </source>
</evidence>
<comment type="similarity">
    <text evidence="1">Belongs to the Omp25/RopB family.</text>
</comment>
<keyword evidence="4" id="KW-1185">Reference proteome</keyword>
<accession>A0A176Z1R9</accession>
<name>A0A176Z1R9_9BRAD</name>
<dbReference type="PANTHER" id="PTHR34001">
    <property type="entry name" value="BLL7405 PROTEIN"/>
    <property type="match status" value="1"/>
</dbReference>
<evidence type="ECO:0000256" key="2">
    <source>
        <dbReference type="SAM" id="SignalP"/>
    </source>
</evidence>
<proteinExistence type="inferred from homology"/>
<keyword evidence="2" id="KW-0732">Signal</keyword>
<sequence>MKQVLTIGSVSVFLSGSPLLAAEQALKTPPAKAPSDWTGLYVGGHFGYGEANFGPGTHPLPEQSVLRPHSATGLTGGYQVGYNRQFANRLVLGIEADATFTSPLDAPALTRARSAFNTTIDYFGAVRGLIG</sequence>
<organism evidence="3 4">
    <name type="scientific">Bradyrhizobium centrolobii</name>
    <dbReference type="NCBI Taxonomy" id="1505087"/>
    <lineage>
        <taxon>Bacteria</taxon>
        <taxon>Pseudomonadati</taxon>
        <taxon>Pseudomonadota</taxon>
        <taxon>Alphaproteobacteria</taxon>
        <taxon>Hyphomicrobiales</taxon>
        <taxon>Nitrobacteraceae</taxon>
        <taxon>Bradyrhizobium</taxon>
    </lineage>
</organism>
<feature type="chain" id="PRO_5008055329" description="Outer membrane protein beta-barrel domain-containing protein" evidence="2">
    <location>
        <begin position="22"/>
        <end position="131"/>
    </location>
</feature>
<evidence type="ECO:0000313" key="4">
    <source>
        <dbReference type="Proteomes" id="UP000076959"/>
    </source>
</evidence>
<dbReference type="Proteomes" id="UP000076959">
    <property type="component" value="Unassembled WGS sequence"/>
</dbReference>
<evidence type="ECO:0000313" key="3">
    <source>
        <dbReference type="EMBL" id="OAF13047.1"/>
    </source>
</evidence>
<dbReference type="PANTHER" id="PTHR34001:SF3">
    <property type="entry name" value="BLL7405 PROTEIN"/>
    <property type="match status" value="1"/>
</dbReference>